<feature type="compositionally biased region" description="Basic and acidic residues" evidence="1">
    <location>
        <begin position="544"/>
        <end position="581"/>
    </location>
</feature>
<evidence type="ECO:0000313" key="2">
    <source>
        <dbReference type="EMBL" id="CCG21148.1"/>
    </source>
</evidence>
<dbReference type="GeneID" id="14537847"/>
<feature type="region of interest" description="Disordered" evidence="1">
    <location>
        <begin position="717"/>
        <end position="740"/>
    </location>
</feature>
<feature type="region of interest" description="Disordered" evidence="1">
    <location>
        <begin position="110"/>
        <end position="169"/>
    </location>
</feature>
<feature type="compositionally biased region" description="Acidic residues" evidence="1">
    <location>
        <begin position="880"/>
        <end position="906"/>
    </location>
</feature>
<proteinExistence type="predicted"/>
<reference evidence="2 3" key="1">
    <citation type="journal article" date="2012" name="PLoS ONE">
        <title>Sequence and analysis of the genome of the pathogenic yeast Candida orthopsilosis.</title>
        <authorList>
            <person name="Riccombeni A."/>
            <person name="Vidanes G."/>
            <person name="Proux-Wera E."/>
            <person name="Wolfe K.H."/>
            <person name="Butler G."/>
        </authorList>
    </citation>
    <scope>NUCLEOTIDE SEQUENCE [LARGE SCALE GENOMIC DNA]</scope>
    <source>
        <strain evidence="2 3">Co 90-125</strain>
    </source>
</reference>
<protein>
    <submittedName>
        <fullName evidence="2">Uncharacterized protein</fullName>
    </submittedName>
</protein>
<feature type="compositionally biased region" description="Polar residues" evidence="1">
    <location>
        <begin position="437"/>
        <end position="448"/>
    </location>
</feature>
<feature type="compositionally biased region" description="Basic and acidic residues" evidence="1">
    <location>
        <begin position="363"/>
        <end position="373"/>
    </location>
</feature>
<evidence type="ECO:0000313" key="3">
    <source>
        <dbReference type="Proteomes" id="UP000005018"/>
    </source>
</evidence>
<organism evidence="2 3">
    <name type="scientific">Candida orthopsilosis (strain 90-125)</name>
    <name type="common">Yeast</name>
    <dbReference type="NCBI Taxonomy" id="1136231"/>
    <lineage>
        <taxon>Eukaryota</taxon>
        <taxon>Fungi</taxon>
        <taxon>Dikarya</taxon>
        <taxon>Ascomycota</taxon>
        <taxon>Saccharomycotina</taxon>
        <taxon>Pichiomycetes</taxon>
        <taxon>Debaryomycetaceae</taxon>
        <taxon>Candida/Lodderomyces clade</taxon>
        <taxon>Candida</taxon>
    </lineage>
</organism>
<dbReference type="InterPro" id="IPR009072">
    <property type="entry name" value="Histone-fold"/>
</dbReference>
<feature type="compositionally biased region" description="Low complexity" evidence="1">
    <location>
        <begin position="507"/>
        <end position="518"/>
    </location>
</feature>
<dbReference type="AlphaFoldDB" id="H8WX08"/>
<dbReference type="Gene3D" id="1.10.20.10">
    <property type="entry name" value="Histone, subunit A"/>
    <property type="match status" value="1"/>
</dbReference>
<dbReference type="Proteomes" id="UP000005018">
    <property type="component" value="Chromosome 1"/>
</dbReference>
<feature type="compositionally biased region" description="Basic and acidic residues" evidence="1">
    <location>
        <begin position="467"/>
        <end position="498"/>
    </location>
</feature>
<name>H8WX08_CANO9</name>
<feature type="compositionally biased region" description="Basic and acidic residues" evidence="1">
    <location>
        <begin position="148"/>
        <end position="169"/>
    </location>
</feature>
<dbReference type="HOGENOM" id="CLU_312145_0_0_1"/>
<dbReference type="EMBL" id="HE681719">
    <property type="protein sequence ID" value="CCG21148.1"/>
    <property type="molecule type" value="Genomic_DNA"/>
</dbReference>
<dbReference type="RefSeq" id="XP_003866587.1">
    <property type="nucleotide sequence ID" value="XM_003866539.1"/>
</dbReference>
<evidence type="ECO:0000256" key="1">
    <source>
        <dbReference type="SAM" id="MobiDB-lite"/>
    </source>
</evidence>
<feature type="region of interest" description="Disordered" evidence="1">
    <location>
        <begin position="867"/>
        <end position="940"/>
    </location>
</feature>
<dbReference type="OrthoDB" id="4077024at2759"/>
<feature type="compositionally biased region" description="Low complexity" evidence="1">
    <location>
        <begin position="119"/>
        <end position="131"/>
    </location>
</feature>
<sequence>MTDLLNSNQKEPKISNFELGTEIGSIRSQNTKYKQKLNHNNQQSTRRGSYRWWRYIMSRNEHRRTGTGSGSSVLPQAPQSETLTKSLSNFIPSVSHSPTKFNVPLPAHELSQTTARLASPRSSPRKSQQSKTLGSADPFQNLPNLTYSKDRPDSHTGEDSNTIRDHIESPYDVNYQGPITLDYLRYVCKMLTSVDPRREELTEAQAVANATPPSSSRGENRISTPEQNIRSDTVGASAIEKTDLETSVPTTATLNQIESRSQLETLPDANKPEKKRVSYLQKILLAQTAKAEKLKSTRKEAYNDEKKSNIVSQEFQESVLKSNNGKPVRKKRKIIGTKPDFTIDVARHESGAAGSPAKHRVEKHKDGRSDNDANNHFFNKHGASFLKSPEVEHDVQAAGAVGARVINQHPKPIADDAENPNILPSNSALENVISDGPTVNSEQRSPANSEEVERVNTLEQGHLESNQQDKSKGQVNDDKDSAYETHRNDAFIEAKDLDQASLEAGPSNNTKTQNKNSNEAPTPGKDSNEMSNEKRSFSSDGEQDSFKLENTKDNVLELESEDKISKETEETERVQLIDPSHEGSVSKQATSDKLQDDIPTQVDQNEAVHKPENLDSNDVDDEVILVDRDPTQTSTKEIIEESDEVSKKTHARSPGSESDPNTIVSENHISTETIPQDTEVDQQNDSKLNHTGSSQTENIFSILRNKASTEEVEIDTFHKVDLSDEQPTDGNSANEPKDEEFSILEVDLITRKLLSHQKLDLSTSDSNSPHTDKLPNSILQLIQSNSNDFLLNLMNSLKLYAFSRDSHTVDVSDLILYLRQINFGGTGETMGDIERIFDIAQDNFPLELIIELENSIEKALSELEAGDEGGLFIENKEVDHEEEEEEEEEKENNDEIEESTNADENDNNNSNANKAGNERSEEFDEDIDFKNKSDDDDDVE</sequence>
<gene>
    <name evidence="2" type="ORF">CORT_0A07620</name>
</gene>
<dbReference type="GO" id="GO:0046982">
    <property type="term" value="F:protein heterodimerization activity"/>
    <property type="evidence" value="ECO:0007669"/>
    <property type="project" value="InterPro"/>
</dbReference>
<feature type="compositionally biased region" description="Polar residues" evidence="1">
    <location>
        <begin position="655"/>
        <end position="693"/>
    </location>
</feature>
<accession>H8WX08</accession>
<feature type="compositionally biased region" description="Acidic residues" evidence="1">
    <location>
        <begin position="615"/>
        <end position="624"/>
    </location>
</feature>
<feature type="compositionally biased region" description="Basic and acidic residues" evidence="1">
    <location>
        <begin position="526"/>
        <end position="537"/>
    </location>
</feature>
<feature type="compositionally biased region" description="Polar residues" evidence="1">
    <location>
        <begin position="457"/>
        <end position="466"/>
    </location>
</feature>
<feature type="region of interest" description="Disordered" evidence="1">
    <location>
        <begin position="348"/>
        <end position="380"/>
    </location>
</feature>
<keyword evidence="3" id="KW-1185">Reference proteome</keyword>
<feature type="region of interest" description="Disordered" evidence="1">
    <location>
        <begin position="411"/>
        <end position="693"/>
    </location>
</feature>
<dbReference type="KEGG" id="cot:CORT_0A07620"/>
<feature type="compositionally biased region" description="Polar residues" evidence="1">
    <location>
        <begin position="583"/>
        <end position="592"/>
    </location>
</feature>